<evidence type="ECO:0000313" key="10">
    <source>
        <dbReference type="EMBL" id="CDP38754.1"/>
    </source>
</evidence>
<dbReference type="InterPro" id="IPR003764">
    <property type="entry name" value="GlcNAc_6-P_deAcase"/>
</dbReference>
<reference evidence="10" key="2">
    <citation type="submission" date="2014-06" db="EMBL/GenBank/DDBJ databases">
        <title>The complete genome of Blastobotrys (Arxula) adeninivorans LS3 - a yeast of biotechnological interest.</title>
        <authorList>
            <person name="Kunze G."/>
            <person name="Gaillardin C."/>
            <person name="Czernicka M."/>
            <person name="Durrens P."/>
            <person name="Martin T."/>
            <person name="Boer E."/>
            <person name="Gabaldon T."/>
            <person name="Cruz J."/>
            <person name="Talla E."/>
            <person name="Marck C."/>
            <person name="Goffeau A."/>
            <person name="Barbe V."/>
            <person name="Baret P."/>
            <person name="Baronian K."/>
            <person name="Beier S."/>
            <person name="Bleykasten C."/>
            <person name="Bode R."/>
            <person name="Casaregola S."/>
            <person name="Despons L."/>
            <person name="Fairhead C."/>
            <person name="Giersberg M."/>
            <person name="Gierski P."/>
            <person name="Hahnel U."/>
            <person name="Hartmann A."/>
            <person name="Jankowska D."/>
            <person name="Jubin C."/>
            <person name="Jung P."/>
            <person name="Lafontaine I."/>
            <person name="Leh-Louis V."/>
            <person name="Lemaire M."/>
            <person name="Marcet-Houben M."/>
            <person name="Mascher M."/>
            <person name="Morel G."/>
            <person name="Richard G.-F."/>
            <person name="Riechen J."/>
            <person name="Sacerdot C."/>
            <person name="Sarkar A."/>
            <person name="Savel G."/>
            <person name="Schacherer J."/>
            <person name="Sherman D."/>
            <person name="Straub M.-L."/>
            <person name="Stein N."/>
            <person name="Thierry A."/>
            <person name="Trautwein-Schult A."/>
            <person name="Westhof E."/>
            <person name="Worch S."/>
            <person name="Dujon B."/>
            <person name="Souciet J.-L."/>
            <person name="Wincker P."/>
            <person name="Scholz U."/>
            <person name="Neuveglise N."/>
        </authorList>
    </citation>
    <scope>NUCLEOTIDE SEQUENCE</scope>
    <source>
        <strain evidence="10">LS3</strain>
    </source>
</reference>
<keyword evidence="4" id="KW-0479">Metal-binding</keyword>
<comment type="catalytic activity">
    <reaction evidence="7">
        <text>N-acetyl-D-glucosamine 6-phosphate + H2O = D-glucosamine 6-phosphate + acetate</text>
        <dbReference type="Rhea" id="RHEA:22936"/>
        <dbReference type="ChEBI" id="CHEBI:15377"/>
        <dbReference type="ChEBI" id="CHEBI:30089"/>
        <dbReference type="ChEBI" id="CHEBI:57513"/>
        <dbReference type="ChEBI" id="CHEBI:58725"/>
        <dbReference type="EC" id="3.5.1.25"/>
    </reaction>
</comment>
<protein>
    <recommendedName>
        <fullName evidence="3">N-acetylglucosamine-6-phosphate deacetylase</fullName>
        <ecNumber evidence="2">3.5.1.25</ecNumber>
    </recommendedName>
</protein>
<dbReference type="GO" id="GO:0006046">
    <property type="term" value="P:N-acetylglucosamine catabolic process"/>
    <property type="evidence" value="ECO:0007669"/>
    <property type="project" value="TreeGrafter"/>
</dbReference>
<dbReference type="InterPro" id="IPR006680">
    <property type="entry name" value="Amidohydro-rel"/>
</dbReference>
<name>A0A060TDA6_BLAAD</name>
<evidence type="ECO:0000259" key="9">
    <source>
        <dbReference type="Pfam" id="PF01979"/>
    </source>
</evidence>
<evidence type="ECO:0000256" key="4">
    <source>
        <dbReference type="ARBA" id="ARBA00022723"/>
    </source>
</evidence>
<dbReference type="Pfam" id="PF01979">
    <property type="entry name" value="Amidohydro_1"/>
    <property type="match status" value="1"/>
</dbReference>
<proteinExistence type="inferred from homology"/>
<evidence type="ECO:0000256" key="3">
    <source>
        <dbReference type="ARBA" id="ARBA00018029"/>
    </source>
</evidence>
<dbReference type="AlphaFoldDB" id="A0A060TDA6"/>
<dbReference type="InterPro" id="IPR011059">
    <property type="entry name" value="Metal-dep_hydrolase_composite"/>
</dbReference>
<keyword evidence="6" id="KW-0119">Carbohydrate metabolism</keyword>
<dbReference type="SUPFAM" id="SSF51338">
    <property type="entry name" value="Composite domain of metallo-dependent hydrolases"/>
    <property type="match status" value="1"/>
</dbReference>
<comment type="similarity">
    <text evidence="1">Belongs to the metallo-dependent hydrolases superfamily. NagA family.</text>
</comment>
<sequence>MADLRIDPDYSSPEASDNEGVSDLLQHSGLSSPSSVISEAAFSHSTDARLVHFVNAVLVDNGTAVPGELWVDVESGLIVSPATARDIINKDTSVEVQTVDLEGDLISPGFIDAQLNGAFGFDFSDDKYGDGSHEAFEAGLADVSRRLVKTGVTSYCPTLPSTFKHVYHKVLPHLRPKRTAEGAESLGVHLEGPFLSPQKPGCHPPDAIMCAPDGIETFKDVYGEENLKDATIITLAAEQDGVMDTIPDLAKMGITVSLGHSVLNYTGGCTAVQKGASMVTHVYNAMRQPHHRESGLFGLLGAQNRDLDAAQNEVPRRRPKAPLVYGGYSAEPPVEVKKDLRPFYGIIVDGIHVHPSCVRIAYHSHPEGCVLVTDAMSPMGLPSGVYAWSTQTIRKEGLKLFLNGTDTIAGSAVEMDISVRNLVEWADISLPEALKTVTTHPARAIGVLGRKGSLNVGGDADLTILSPVGEVKRVYKLGRKVYQATARPPVMIAPSQDSGMPSPRISKPMTSF</sequence>
<dbReference type="PANTHER" id="PTHR11113:SF14">
    <property type="entry name" value="N-ACETYLGLUCOSAMINE-6-PHOSPHATE DEACETYLASE"/>
    <property type="match status" value="1"/>
</dbReference>
<dbReference type="GO" id="GO:0008448">
    <property type="term" value="F:N-acetylglucosamine-6-phosphate deacetylase activity"/>
    <property type="evidence" value="ECO:0007669"/>
    <property type="project" value="UniProtKB-EC"/>
</dbReference>
<dbReference type="EC" id="3.5.1.25" evidence="2"/>
<evidence type="ECO:0000256" key="8">
    <source>
        <dbReference type="SAM" id="MobiDB-lite"/>
    </source>
</evidence>
<dbReference type="EMBL" id="HG937694">
    <property type="protein sequence ID" value="CDP38754.1"/>
    <property type="molecule type" value="Genomic_DNA"/>
</dbReference>
<reference evidence="10" key="1">
    <citation type="submission" date="2014-02" db="EMBL/GenBank/DDBJ databases">
        <authorList>
            <person name="Genoscope - CEA"/>
        </authorList>
    </citation>
    <scope>NUCLEOTIDE SEQUENCE</scope>
    <source>
        <strain evidence="10">LS3</strain>
    </source>
</reference>
<keyword evidence="5" id="KW-0378">Hydrolase</keyword>
<gene>
    <name evidence="10" type="ORF">GNLVRS02_ARAD1D41778g</name>
</gene>
<accession>A0A060TDA6</accession>
<dbReference type="CDD" id="cd00854">
    <property type="entry name" value="NagA"/>
    <property type="match status" value="1"/>
</dbReference>
<dbReference type="PhylomeDB" id="A0A060TDA6"/>
<evidence type="ECO:0000256" key="6">
    <source>
        <dbReference type="ARBA" id="ARBA00023277"/>
    </source>
</evidence>
<dbReference type="InterPro" id="IPR032466">
    <property type="entry name" value="Metal_Hydrolase"/>
</dbReference>
<dbReference type="GO" id="GO:0046872">
    <property type="term" value="F:metal ion binding"/>
    <property type="evidence" value="ECO:0007669"/>
    <property type="project" value="UniProtKB-KW"/>
</dbReference>
<evidence type="ECO:0000256" key="2">
    <source>
        <dbReference type="ARBA" id="ARBA00011899"/>
    </source>
</evidence>
<evidence type="ECO:0000256" key="7">
    <source>
        <dbReference type="ARBA" id="ARBA00047647"/>
    </source>
</evidence>
<dbReference type="PANTHER" id="PTHR11113">
    <property type="entry name" value="N-ACETYLGLUCOSAMINE-6-PHOSPHATE DEACETYLASE"/>
    <property type="match status" value="1"/>
</dbReference>
<dbReference type="Gene3D" id="3.20.20.140">
    <property type="entry name" value="Metal-dependent hydrolases"/>
    <property type="match status" value="1"/>
</dbReference>
<organism evidence="10">
    <name type="scientific">Blastobotrys adeninivorans</name>
    <name type="common">Yeast</name>
    <name type="synonym">Arxula adeninivorans</name>
    <dbReference type="NCBI Taxonomy" id="409370"/>
    <lineage>
        <taxon>Eukaryota</taxon>
        <taxon>Fungi</taxon>
        <taxon>Dikarya</taxon>
        <taxon>Ascomycota</taxon>
        <taxon>Saccharomycotina</taxon>
        <taxon>Dipodascomycetes</taxon>
        <taxon>Dipodascales</taxon>
        <taxon>Trichomonascaceae</taxon>
        <taxon>Blastobotrys</taxon>
    </lineage>
</organism>
<feature type="region of interest" description="Disordered" evidence="8">
    <location>
        <begin position="492"/>
        <end position="512"/>
    </location>
</feature>
<evidence type="ECO:0000256" key="1">
    <source>
        <dbReference type="ARBA" id="ARBA00010716"/>
    </source>
</evidence>
<dbReference type="SUPFAM" id="SSF51556">
    <property type="entry name" value="Metallo-dependent hydrolases"/>
    <property type="match status" value="1"/>
</dbReference>
<feature type="domain" description="Amidohydrolase-related" evidence="9">
    <location>
        <begin position="106"/>
        <end position="480"/>
    </location>
</feature>
<evidence type="ECO:0000256" key="5">
    <source>
        <dbReference type="ARBA" id="ARBA00022801"/>
    </source>
</evidence>
<feature type="region of interest" description="Disordered" evidence="8">
    <location>
        <begin position="1"/>
        <end position="25"/>
    </location>
</feature>